<evidence type="ECO:0000313" key="2">
    <source>
        <dbReference type="Proteomes" id="UP001055811"/>
    </source>
</evidence>
<evidence type="ECO:0000313" key="1">
    <source>
        <dbReference type="EMBL" id="KAI3789759.1"/>
    </source>
</evidence>
<organism evidence="1 2">
    <name type="scientific">Cichorium intybus</name>
    <name type="common">Chicory</name>
    <dbReference type="NCBI Taxonomy" id="13427"/>
    <lineage>
        <taxon>Eukaryota</taxon>
        <taxon>Viridiplantae</taxon>
        <taxon>Streptophyta</taxon>
        <taxon>Embryophyta</taxon>
        <taxon>Tracheophyta</taxon>
        <taxon>Spermatophyta</taxon>
        <taxon>Magnoliopsida</taxon>
        <taxon>eudicotyledons</taxon>
        <taxon>Gunneridae</taxon>
        <taxon>Pentapetalae</taxon>
        <taxon>asterids</taxon>
        <taxon>campanulids</taxon>
        <taxon>Asterales</taxon>
        <taxon>Asteraceae</taxon>
        <taxon>Cichorioideae</taxon>
        <taxon>Cichorieae</taxon>
        <taxon>Cichoriinae</taxon>
        <taxon>Cichorium</taxon>
    </lineage>
</organism>
<reference evidence="1 2" key="2">
    <citation type="journal article" date="2022" name="Mol. Ecol. Resour.">
        <title>The genomes of chicory, endive, great burdock and yacon provide insights into Asteraceae paleo-polyploidization history and plant inulin production.</title>
        <authorList>
            <person name="Fan W."/>
            <person name="Wang S."/>
            <person name="Wang H."/>
            <person name="Wang A."/>
            <person name="Jiang F."/>
            <person name="Liu H."/>
            <person name="Zhao H."/>
            <person name="Xu D."/>
            <person name="Zhang Y."/>
        </authorList>
    </citation>
    <scope>NUCLEOTIDE SEQUENCE [LARGE SCALE GENOMIC DNA]</scope>
    <source>
        <strain evidence="2">cv. Punajuju</strain>
        <tissue evidence="1">Leaves</tissue>
    </source>
</reference>
<dbReference type="EMBL" id="CM042009">
    <property type="protein sequence ID" value="KAI3789759.1"/>
    <property type="molecule type" value="Genomic_DNA"/>
</dbReference>
<keyword evidence="2" id="KW-1185">Reference proteome</keyword>
<name>A0ACB9H1L2_CICIN</name>
<accession>A0ACB9H1L2</accession>
<dbReference type="Proteomes" id="UP001055811">
    <property type="component" value="Linkage Group LG01"/>
</dbReference>
<protein>
    <submittedName>
        <fullName evidence="1">Uncharacterized protein</fullName>
    </submittedName>
</protein>
<proteinExistence type="predicted"/>
<reference evidence="2" key="1">
    <citation type="journal article" date="2022" name="Mol. Ecol. Resour.">
        <title>The genomes of chicory, endive, great burdock and yacon provide insights into Asteraceae palaeo-polyploidization history and plant inulin production.</title>
        <authorList>
            <person name="Fan W."/>
            <person name="Wang S."/>
            <person name="Wang H."/>
            <person name="Wang A."/>
            <person name="Jiang F."/>
            <person name="Liu H."/>
            <person name="Zhao H."/>
            <person name="Xu D."/>
            <person name="Zhang Y."/>
        </authorList>
    </citation>
    <scope>NUCLEOTIDE SEQUENCE [LARGE SCALE GENOMIC DNA]</scope>
    <source>
        <strain evidence="2">cv. Punajuju</strain>
    </source>
</reference>
<sequence>MNGFGKGYTASTLIKPNSPFQGNDVKKLSEEMDFKLKVAHEKRLAIKHFMSATPSSSVPKTSVPKKKKMAERNKTQTQDVEGKHCFPRSFSFDSKDSRFSIDAHNDIKCW</sequence>
<comment type="caution">
    <text evidence="1">The sequence shown here is derived from an EMBL/GenBank/DDBJ whole genome shotgun (WGS) entry which is preliminary data.</text>
</comment>
<gene>
    <name evidence="1" type="ORF">L2E82_02563</name>
</gene>